<dbReference type="EMBL" id="MZ462995">
    <property type="protein sequence ID" value="QXP44098.1"/>
    <property type="molecule type" value="Genomic_DNA"/>
</dbReference>
<dbReference type="Proteomes" id="UP000827160">
    <property type="component" value="Segment"/>
</dbReference>
<evidence type="ECO:0000313" key="1">
    <source>
        <dbReference type="EMBL" id="QXP44098.1"/>
    </source>
</evidence>
<accession>A0AAE7SUS4</accession>
<name>A0AAE7SUS4_9CAUD</name>
<reference evidence="1" key="1">
    <citation type="submission" date="2021-06" db="EMBL/GenBank/DDBJ databases">
        <authorList>
            <person name="Nair S."/>
        </authorList>
    </citation>
    <scope>NUCLEOTIDE SEQUENCE</scope>
</reference>
<sequence length="169" mass="18743">MTTKLKLYEDVKDINAAIAGIARRGNKLQADMHRVACSVLQHLGKTKDIRVTLAFIEAMPEMSRVNSLKAWLEAYGPIRFATPEERKEGAPAATFVKDKPTQLGVAMGKPFWKFIQNEGAAYQPVDIKKLVDMTVKRLRKDQTETGVDHSALIASMTSALTAYQPDTAH</sequence>
<organism evidence="1 2">
    <name type="scientific">Stappia phage SI01</name>
    <dbReference type="NCBI Taxonomy" id="2847766"/>
    <lineage>
        <taxon>Viruses</taxon>
        <taxon>Duplodnaviria</taxon>
        <taxon>Heunggongvirae</taxon>
        <taxon>Uroviricota</taxon>
        <taxon>Caudoviricetes</taxon>
        <taxon>Autographivirales</taxon>
        <taxon>Dunnvirinae</taxon>
        <taxon>Songlingvirus</taxon>
        <taxon>Songlingvirus SI01</taxon>
    </lineage>
</organism>
<protein>
    <submittedName>
        <fullName evidence="1">Uncharacterized protein</fullName>
    </submittedName>
</protein>
<evidence type="ECO:0000313" key="2">
    <source>
        <dbReference type="Proteomes" id="UP000827160"/>
    </source>
</evidence>
<proteinExistence type="predicted"/>
<keyword evidence="2" id="KW-1185">Reference proteome</keyword>